<evidence type="ECO:0000256" key="3">
    <source>
        <dbReference type="ARBA" id="ARBA00022989"/>
    </source>
</evidence>
<organism evidence="9 10">
    <name type="scientific">Hericium alpestre</name>
    <dbReference type="NCBI Taxonomy" id="135208"/>
    <lineage>
        <taxon>Eukaryota</taxon>
        <taxon>Fungi</taxon>
        <taxon>Dikarya</taxon>
        <taxon>Basidiomycota</taxon>
        <taxon>Agaricomycotina</taxon>
        <taxon>Agaricomycetes</taxon>
        <taxon>Russulales</taxon>
        <taxon>Hericiaceae</taxon>
        <taxon>Hericium</taxon>
    </lineage>
</organism>
<comment type="caution">
    <text evidence="9">The sequence shown here is derived from an EMBL/GenBank/DDBJ whole genome shotgun (WGS) entry which is preliminary data.</text>
</comment>
<keyword evidence="3 6" id="KW-1133">Transmembrane helix</keyword>
<feature type="transmembrane region" description="Helical" evidence="6">
    <location>
        <begin position="247"/>
        <end position="266"/>
    </location>
</feature>
<feature type="transmembrane region" description="Helical" evidence="6">
    <location>
        <begin position="87"/>
        <end position="104"/>
    </location>
</feature>
<keyword evidence="7" id="KW-0732">Signal</keyword>
<name>A0A4Z0A4H3_9AGAM</name>
<evidence type="ECO:0000256" key="2">
    <source>
        <dbReference type="ARBA" id="ARBA00022692"/>
    </source>
</evidence>
<evidence type="ECO:0000256" key="1">
    <source>
        <dbReference type="ARBA" id="ARBA00004141"/>
    </source>
</evidence>
<feature type="transmembrane region" description="Helical" evidence="6">
    <location>
        <begin position="141"/>
        <end position="160"/>
    </location>
</feature>
<evidence type="ECO:0000313" key="9">
    <source>
        <dbReference type="EMBL" id="TFY81360.1"/>
    </source>
</evidence>
<dbReference type="EMBL" id="SFCI01000220">
    <property type="protein sequence ID" value="TFY81360.1"/>
    <property type="molecule type" value="Genomic_DNA"/>
</dbReference>
<keyword evidence="10" id="KW-1185">Reference proteome</keyword>
<evidence type="ECO:0000256" key="5">
    <source>
        <dbReference type="SAM" id="MobiDB-lite"/>
    </source>
</evidence>
<sequence>MACSRPSDLFWTVVALLVFAFYALCAQASPLTPFHSLPLPALIPRASPVVTSNPLNGSTEILDPSTKQPIPQGPGTDGSGSGFSPPAVLWIMYCVVVGCPLLVAGIRGWRFTTGAAVGLATGVCAWSAFINTVSGTGIPDLPLTLIVLGSILAGSIFGALPFMRVGGITVLGILGGLAAAMRIIVVKDNLLISSPSAFSVNWLLIAGAGVVSGGLTTWKQRMGIVGVSPPWRQYYAHWRTTVRSLQVVCAASVGSFLVALALDLALHKQDGLSRALRFLFDRNSAHLAVRA</sequence>
<reference evidence="9 10" key="1">
    <citation type="submission" date="2019-02" db="EMBL/GenBank/DDBJ databases">
        <title>Genome sequencing of the rare red list fungi Hericium alpestre (H. flagellum).</title>
        <authorList>
            <person name="Buettner E."/>
            <person name="Kellner H."/>
        </authorList>
    </citation>
    <scope>NUCLEOTIDE SEQUENCE [LARGE SCALE GENOMIC DNA]</scope>
    <source>
        <strain evidence="9 10">DSM 108284</strain>
    </source>
</reference>
<feature type="transmembrane region" description="Helical" evidence="6">
    <location>
        <begin position="111"/>
        <end position="129"/>
    </location>
</feature>
<dbReference type="STRING" id="135208.A0A4Z0A4H3"/>
<evidence type="ECO:0000256" key="7">
    <source>
        <dbReference type="SAM" id="SignalP"/>
    </source>
</evidence>
<feature type="region of interest" description="Disordered" evidence="5">
    <location>
        <begin position="61"/>
        <end position="80"/>
    </location>
</feature>
<feature type="transmembrane region" description="Helical" evidence="6">
    <location>
        <begin position="167"/>
        <end position="185"/>
    </location>
</feature>
<keyword evidence="4 6" id="KW-0472">Membrane</keyword>
<feature type="signal peptide" evidence="7">
    <location>
        <begin position="1"/>
        <end position="28"/>
    </location>
</feature>
<feature type="transmembrane region" description="Helical" evidence="6">
    <location>
        <begin position="197"/>
        <end position="218"/>
    </location>
</feature>
<dbReference type="OrthoDB" id="3359595at2759"/>
<accession>A0A4Z0A4H3</accession>
<feature type="domain" description="TM7S3/TM198-like" evidence="8">
    <location>
        <begin position="93"/>
        <end position="224"/>
    </location>
</feature>
<dbReference type="InterPro" id="IPR025256">
    <property type="entry name" value="TM7S3/TM198-like_dom"/>
</dbReference>
<keyword evidence="2 6" id="KW-0812">Transmembrane</keyword>
<dbReference type="GO" id="GO:0016020">
    <property type="term" value="C:membrane"/>
    <property type="evidence" value="ECO:0007669"/>
    <property type="project" value="UniProtKB-SubCell"/>
</dbReference>
<proteinExistence type="predicted"/>
<comment type="subcellular location">
    <subcellularLocation>
        <location evidence="1">Membrane</location>
        <topology evidence="1">Multi-pass membrane protein</topology>
    </subcellularLocation>
</comment>
<dbReference type="AlphaFoldDB" id="A0A4Z0A4H3"/>
<evidence type="ECO:0000313" key="10">
    <source>
        <dbReference type="Proteomes" id="UP000298061"/>
    </source>
</evidence>
<evidence type="ECO:0000259" key="8">
    <source>
        <dbReference type="Pfam" id="PF13886"/>
    </source>
</evidence>
<evidence type="ECO:0000256" key="6">
    <source>
        <dbReference type="SAM" id="Phobius"/>
    </source>
</evidence>
<dbReference type="Proteomes" id="UP000298061">
    <property type="component" value="Unassembled WGS sequence"/>
</dbReference>
<evidence type="ECO:0000256" key="4">
    <source>
        <dbReference type="ARBA" id="ARBA00023136"/>
    </source>
</evidence>
<feature type="chain" id="PRO_5021309103" description="TM7S3/TM198-like domain-containing protein" evidence="7">
    <location>
        <begin position="29"/>
        <end position="291"/>
    </location>
</feature>
<dbReference type="Pfam" id="PF13886">
    <property type="entry name" value="TM7S3_TM198"/>
    <property type="match status" value="1"/>
</dbReference>
<protein>
    <recommendedName>
        <fullName evidence="8">TM7S3/TM198-like domain-containing protein</fullName>
    </recommendedName>
</protein>
<gene>
    <name evidence="9" type="ORF">EWM64_g2655</name>
</gene>